<dbReference type="Pfam" id="PF02627">
    <property type="entry name" value="CMD"/>
    <property type="match status" value="1"/>
</dbReference>
<dbReference type="InterPro" id="IPR003779">
    <property type="entry name" value="CMD-like"/>
</dbReference>
<sequence>MNWYVSWTYGIRSCCARRHSGAHGRHGPSGSQYHSTYHPERSFIMTARVPLVDQRTAPAASVTAIEQIQTAFGVVPNMFRAVANSPAALQSMWGSFGALGGGTISAQLGEKIAVAVADRNRCEYCLAAHTALGRKAGASAEEMAAAQAGLSDEPKTAAALAFAVKVVEARGQISETEVASLRQVGFGDEEIVEILAHVALNLFTNYVNVVFNVPVDFPGVKLIAR</sequence>
<organism evidence="2 3">
    <name type="scientific">Cupriavidus metallidurans (strain ATCC 43123 / DSM 2839 / NBRC 102507 / CH34)</name>
    <name type="common">Ralstonia metallidurans</name>
    <dbReference type="NCBI Taxonomy" id="266264"/>
    <lineage>
        <taxon>Bacteria</taxon>
        <taxon>Pseudomonadati</taxon>
        <taxon>Pseudomonadota</taxon>
        <taxon>Betaproteobacteria</taxon>
        <taxon>Burkholderiales</taxon>
        <taxon>Burkholderiaceae</taxon>
        <taxon>Cupriavidus</taxon>
    </lineage>
</organism>
<accession>Q1LE34</accession>
<dbReference type="PANTHER" id="PTHR35446:SF3">
    <property type="entry name" value="CMD DOMAIN-CONTAINING PROTEIN"/>
    <property type="match status" value="1"/>
</dbReference>
<dbReference type="InterPro" id="IPR010195">
    <property type="entry name" value="Uncharacterised_peroxidase-rel"/>
</dbReference>
<feature type="domain" description="Carboxymuconolactone decarboxylase-like" evidence="1">
    <location>
        <begin position="96"/>
        <end position="163"/>
    </location>
</feature>
<proteinExistence type="predicted"/>
<evidence type="ECO:0000259" key="1">
    <source>
        <dbReference type="Pfam" id="PF02627"/>
    </source>
</evidence>
<keyword evidence="2" id="KW-0614">Plasmid</keyword>
<dbReference type="AlphaFoldDB" id="Q1LE34"/>
<dbReference type="KEGG" id="rme:Rmet_4730"/>
<dbReference type="eggNOG" id="COG2128">
    <property type="taxonomic scope" value="Bacteria"/>
</dbReference>
<geneLocation type="plasmid" evidence="2 3">
    <name>megaplasmid</name>
</geneLocation>
<protein>
    <submittedName>
        <fullName evidence="2">Alkylhydroperoxidase-like protein, AhpD family</fullName>
    </submittedName>
</protein>
<keyword evidence="3" id="KW-1185">Reference proteome</keyword>
<dbReference type="EMBL" id="CP000353">
    <property type="protein sequence ID" value="ABF11592.1"/>
    <property type="molecule type" value="Genomic_DNA"/>
</dbReference>
<dbReference type="InterPro" id="IPR029032">
    <property type="entry name" value="AhpD-like"/>
</dbReference>
<name>Q1LE34_CUPMC</name>
<dbReference type="Gene3D" id="1.20.1290.10">
    <property type="entry name" value="AhpD-like"/>
    <property type="match status" value="1"/>
</dbReference>
<dbReference type="InterPro" id="IPR004675">
    <property type="entry name" value="AhpD_core"/>
</dbReference>
<dbReference type="SUPFAM" id="SSF69118">
    <property type="entry name" value="AhpD-like"/>
    <property type="match status" value="1"/>
</dbReference>
<gene>
    <name evidence="2" type="ordered locus">Rmet_4730</name>
</gene>
<dbReference type="HOGENOM" id="CLU_082760_5_0_4"/>
<reference evidence="3" key="1">
    <citation type="journal article" date="2010" name="PLoS ONE">
        <title>The complete genome sequence of Cupriavidus metallidurans strain CH34, a master survivalist in harsh and anthropogenic environments.</title>
        <authorList>
            <person name="Janssen P.J."/>
            <person name="Van Houdt R."/>
            <person name="Moors H."/>
            <person name="Monsieurs P."/>
            <person name="Morin N."/>
            <person name="Michaux A."/>
            <person name="Benotmane M.A."/>
            <person name="Leys N."/>
            <person name="Vallaeys T."/>
            <person name="Lapidus A."/>
            <person name="Monchy S."/>
            <person name="Medigue C."/>
            <person name="Taghavi S."/>
            <person name="McCorkle S."/>
            <person name="Dunn J."/>
            <person name="van der Lelie D."/>
            <person name="Mergeay M."/>
        </authorList>
    </citation>
    <scope>NUCLEOTIDE SEQUENCE [LARGE SCALE GENOMIC DNA]</scope>
    <source>
        <strain evidence="3">ATCC 43123 / DSM 2839 / NBRC 102507 / CH34</strain>
    </source>
</reference>
<dbReference type="GO" id="GO:0051920">
    <property type="term" value="F:peroxiredoxin activity"/>
    <property type="evidence" value="ECO:0007669"/>
    <property type="project" value="InterPro"/>
</dbReference>
<dbReference type="NCBIfam" id="TIGR01926">
    <property type="entry name" value="peroxid_rel"/>
    <property type="match status" value="1"/>
</dbReference>
<evidence type="ECO:0000313" key="2">
    <source>
        <dbReference type="EMBL" id="ABF11592.1"/>
    </source>
</evidence>
<evidence type="ECO:0000313" key="3">
    <source>
        <dbReference type="Proteomes" id="UP000002429"/>
    </source>
</evidence>
<dbReference type="Proteomes" id="UP000002429">
    <property type="component" value="Plasmid megaplasmid"/>
</dbReference>
<dbReference type="PANTHER" id="PTHR35446">
    <property type="entry name" value="SI:CH211-175M2.5"/>
    <property type="match status" value="1"/>
</dbReference>
<dbReference type="NCBIfam" id="TIGR00778">
    <property type="entry name" value="ahpD_dom"/>
    <property type="match status" value="1"/>
</dbReference>